<evidence type="ECO:0000313" key="2">
    <source>
        <dbReference type="Proteomes" id="UP000266188"/>
    </source>
</evidence>
<reference evidence="2" key="1">
    <citation type="submission" date="2017-02" db="EMBL/GenBank/DDBJ databases">
        <authorList>
            <person name="Tafer H."/>
            <person name="Lopandic K."/>
        </authorList>
    </citation>
    <scope>NUCLEOTIDE SEQUENCE [LARGE SCALE GENOMIC DNA]</scope>
    <source>
        <strain evidence="2">CBS 366.77</strain>
    </source>
</reference>
<sequence>MIEIEFEVEQDVQPRDRKLRLFNDSPDDSACHSGRKWRNVWCRDVASAESYNKPLDWGKAYKPPSESKLIGIYVGCQGLVPIGALYEPSAPL</sequence>
<evidence type="ECO:0000313" key="1">
    <source>
        <dbReference type="EMBL" id="RJE24902.1"/>
    </source>
</evidence>
<dbReference type="Proteomes" id="UP000266188">
    <property type="component" value="Unassembled WGS sequence"/>
</dbReference>
<dbReference type="AlphaFoldDB" id="A0A3A2ZNY5"/>
<dbReference type="OrthoDB" id="5273847at2759"/>
<keyword evidence="2" id="KW-1185">Reference proteome</keyword>
<dbReference type="STRING" id="2070753.A0A3A2ZNY5"/>
<proteinExistence type="predicted"/>
<organism evidence="1 2">
    <name type="scientific">Aspergillus sclerotialis</name>
    <dbReference type="NCBI Taxonomy" id="2070753"/>
    <lineage>
        <taxon>Eukaryota</taxon>
        <taxon>Fungi</taxon>
        <taxon>Dikarya</taxon>
        <taxon>Ascomycota</taxon>
        <taxon>Pezizomycotina</taxon>
        <taxon>Eurotiomycetes</taxon>
        <taxon>Eurotiomycetidae</taxon>
        <taxon>Eurotiales</taxon>
        <taxon>Aspergillaceae</taxon>
        <taxon>Aspergillus</taxon>
        <taxon>Aspergillus subgen. Polypaecilum</taxon>
    </lineage>
</organism>
<protein>
    <submittedName>
        <fullName evidence="1">Uncharacterized protein</fullName>
    </submittedName>
</protein>
<gene>
    <name evidence="1" type="ORF">PHISCL_02734</name>
</gene>
<dbReference type="EMBL" id="MVGC01000064">
    <property type="protein sequence ID" value="RJE24902.1"/>
    <property type="molecule type" value="Genomic_DNA"/>
</dbReference>
<accession>A0A3A2ZNY5</accession>
<comment type="caution">
    <text evidence="1">The sequence shown here is derived from an EMBL/GenBank/DDBJ whole genome shotgun (WGS) entry which is preliminary data.</text>
</comment>
<name>A0A3A2ZNY5_9EURO</name>